<organism evidence="6 7">
    <name type="scientific">Streptomyces demainii</name>
    <dbReference type="NCBI Taxonomy" id="588122"/>
    <lineage>
        <taxon>Bacteria</taxon>
        <taxon>Bacillati</taxon>
        <taxon>Actinomycetota</taxon>
        <taxon>Actinomycetes</taxon>
        <taxon>Kitasatosporales</taxon>
        <taxon>Streptomycetaceae</taxon>
        <taxon>Streptomyces</taxon>
    </lineage>
</organism>
<keyword evidence="7" id="KW-1185">Reference proteome</keyword>
<keyword evidence="1 6" id="KW-0328">Glycosyltransferase</keyword>
<dbReference type="EC" id="2.4.2.18" evidence="6"/>
<feature type="domain" description="Glycosyl transferase family 3" evidence="5">
    <location>
        <begin position="76"/>
        <end position="325"/>
    </location>
</feature>
<keyword evidence="2 6" id="KW-0808">Transferase</keyword>
<dbReference type="RefSeq" id="WP_307109857.1">
    <property type="nucleotide sequence ID" value="NZ_JAURUE010000001.1"/>
</dbReference>
<evidence type="ECO:0000256" key="4">
    <source>
        <dbReference type="ARBA" id="ARBA00023141"/>
    </source>
</evidence>
<evidence type="ECO:0000313" key="6">
    <source>
        <dbReference type="EMBL" id="MDP9607824.1"/>
    </source>
</evidence>
<dbReference type="InterPro" id="IPR035902">
    <property type="entry name" value="Nuc_phospho_transferase"/>
</dbReference>
<protein>
    <submittedName>
        <fullName evidence="6">Anthranilate phosphoribosyltransferase</fullName>
        <ecNumber evidence="6">2.4.2.18</ecNumber>
    </submittedName>
</protein>
<dbReference type="Proteomes" id="UP001234880">
    <property type="component" value="Unassembled WGS sequence"/>
</dbReference>
<sequence length="343" mass="35116">MHTALVPLVDRRTPADADTWDALWQALADGALDRADALALLASLTAALPDGPSLLALLDSLDRRRPAPPSEPWPGTVNVVGTGGGPPTVNLSTASALVAAATGVRVVKSGSRAHTTRTGSVDLLDRLGVPLTSSLDHTADHLAAHGIAFTGPFVYPGQLARLALLAVPTPMPVFGRFLNTLGPFLTALPVAAQVTGVSATELPPPLRTLAARPGGPMTWLTTNAAGADELLSVTDNTVHLLGGVTRTLRAGELVPSEGTLDDLAPVSREEVAAHFRTVLTGRAGAPLRATLQLNAAALAVASGHRDDWATAVAEAGAALDDGTALGLLERLTTTRARGVSRVG</sequence>
<dbReference type="SUPFAM" id="SSF52418">
    <property type="entry name" value="Nucleoside phosphorylase/phosphoribosyltransferase catalytic domain"/>
    <property type="match status" value="1"/>
</dbReference>
<keyword evidence="3" id="KW-0028">Amino-acid biosynthesis</keyword>
<keyword evidence="4" id="KW-0057">Aromatic amino acid biosynthesis</keyword>
<proteinExistence type="predicted"/>
<comment type="caution">
    <text evidence="6">The sequence shown here is derived from an EMBL/GenBank/DDBJ whole genome shotgun (WGS) entry which is preliminary data.</text>
</comment>
<dbReference type="Pfam" id="PF00591">
    <property type="entry name" value="Glycos_transf_3"/>
    <property type="match status" value="1"/>
</dbReference>
<gene>
    <name evidence="6" type="ORF">JOF35_000101</name>
</gene>
<evidence type="ECO:0000259" key="5">
    <source>
        <dbReference type="Pfam" id="PF00591"/>
    </source>
</evidence>
<dbReference type="PANTHER" id="PTHR43285:SF2">
    <property type="entry name" value="ANTHRANILATE PHOSPHORIBOSYLTRANSFERASE"/>
    <property type="match status" value="1"/>
</dbReference>
<dbReference type="Gene3D" id="3.40.1030.10">
    <property type="entry name" value="Nucleoside phosphorylase/phosphoribosyltransferase catalytic domain"/>
    <property type="match status" value="1"/>
</dbReference>
<evidence type="ECO:0000256" key="2">
    <source>
        <dbReference type="ARBA" id="ARBA00022679"/>
    </source>
</evidence>
<accession>A0ABT9KHD1</accession>
<keyword evidence="3" id="KW-0822">Tryptophan biosynthesis</keyword>
<reference evidence="6 7" key="1">
    <citation type="submission" date="2023-07" db="EMBL/GenBank/DDBJ databases">
        <title>Sequencing the genomes of 1000 actinobacteria strains.</title>
        <authorList>
            <person name="Klenk H.-P."/>
        </authorList>
    </citation>
    <scope>NUCLEOTIDE SEQUENCE [LARGE SCALE GENOMIC DNA]</scope>
    <source>
        <strain evidence="6 7">DSM 41600</strain>
    </source>
</reference>
<evidence type="ECO:0000313" key="7">
    <source>
        <dbReference type="Proteomes" id="UP001234880"/>
    </source>
</evidence>
<name>A0ABT9KHD1_9ACTN</name>
<dbReference type="InterPro" id="IPR000312">
    <property type="entry name" value="Glycosyl_Trfase_fam3"/>
</dbReference>
<dbReference type="GO" id="GO:0004048">
    <property type="term" value="F:anthranilate phosphoribosyltransferase activity"/>
    <property type="evidence" value="ECO:0007669"/>
    <property type="project" value="UniProtKB-EC"/>
</dbReference>
<evidence type="ECO:0000256" key="1">
    <source>
        <dbReference type="ARBA" id="ARBA00022676"/>
    </source>
</evidence>
<dbReference type="EMBL" id="JAURUE010000001">
    <property type="protein sequence ID" value="MDP9607824.1"/>
    <property type="molecule type" value="Genomic_DNA"/>
</dbReference>
<dbReference type="InterPro" id="IPR005940">
    <property type="entry name" value="Anthranilate_Pribosyl_Tfrase"/>
</dbReference>
<evidence type="ECO:0000256" key="3">
    <source>
        <dbReference type="ARBA" id="ARBA00022822"/>
    </source>
</evidence>
<dbReference type="PANTHER" id="PTHR43285">
    <property type="entry name" value="ANTHRANILATE PHOSPHORIBOSYLTRANSFERASE"/>
    <property type="match status" value="1"/>
</dbReference>